<accession>A0AAV9INF1</accession>
<dbReference type="EMBL" id="JANCYU010000069">
    <property type="protein sequence ID" value="KAK4528789.1"/>
    <property type="molecule type" value="Genomic_DNA"/>
</dbReference>
<protein>
    <submittedName>
        <fullName evidence="3">Uncharacterized protein</fullName>
    </submittedName>
</protein>
<feature type="chain" id="PRO_5043900247" evidence="2">
    <location>
        <begin position="31"/>
        <end position="590"/>
    </location>
</feature>
<dbReference type="GO" id="GO:0071281">
    <property type="term" value="P:cellular response to iron ion"/>
    <property type="evidence" value="ECO:0007669"/>
    <property type="project" value="TreeGrafter"/>
</dbReference>
<dbReference type="Proteomes" id="UP001300502">
    <property type="component" value="Unassembled WGS sequence"/>
</dbReference>
<evidence type="ECO:0000313" key="3">
    <source>
        <dbReference type="EMBL" id="KAK4528789.1"/>
    </source>
</evidence>
<dbReference type="SUPFAM" id="SSF53807">
    <property type="entry name" value="Helical backbone' metal receptor"/>
    <property type="match status" value="1"/>
</dbReference>
<organism evidence="3 4">
    <name type="scientific">Galdieria yellowstonensis</name>
    <dbReference type="NCBI Taxonomy" id="3028027"/>
    <lineage>
        <taxon>Eukaryota</taxon>
        <taxon>Rhodophyta</taxon>
        <taxon>Bangiophyceae</taxon>
        <taxon>Galdieriales</taxon>
        <taxon>Galdieriaceae</taxon>
        <taxon>Galdieria</taxon>
    </lineage>
</organism>
<dbReference type="InterPro" id="IPR050902">
    <property type="entry name" value="ABC_Transporter_SBP"/>
</dbReference>
<dbReference type="PANTHER" id="PTHR30535">
    <property type="entry name" value="VITAMIN B12-BINDING PROTEIN"/>
    <property type="match status" value="1"/>
</dbReference>
<keyword evidence="1" id="KW-0812">Transmembrane</keyword>
<name>A0AAV9INF1_9RHOD</name>
<gene>
    <name evidence="3" type="ORF">GAYE_SCF64G6735</name>
</gene>
<evidence type="ECO:0000313" key="4">
    <source>
        <dbReference type="Proteomes" id="UP001300502"/>
    </source>
</evidence>
<proteinExistence type="predicted"/>
<feature type="transmembrane region" description="Helical" evidence="1">
    <location>
        <begin position="546"/>
        <end position="570"/>
    </location>
</feature>
<keyword evidence="2" id="KW-0732">Signal</keyword>
<reference evidence="3 4" key="1">
    <citation type="submission" date="2022-07" db="EMBL/GenBank/DDBJ databases">
        <title>Genome-wide signatures of adaptation to extreme environments.</title>
        <authorList>
            <person name="Cho C.H."/>
            <person name="Yoon H.S."/>
        </authorList>
    </citation>
    <scope>NUCLEOTIDE SEQUENCE [LARGE SCALE GENOMIC DNA]</scope>
    <source>
        <strain evidence="3 4">108.79 E11</strain>
    </source>
</reference>
<dbReference type="AlphaFoldDB" id="A0AAV9INF1"/>
<keyword evidence="1" id="KW-0472">Membrane</keyword>
<keyword evidence="1" id="KW-1133">Transmembrane helix</keyword>
<feature type="signal peptide" evidence="2">
    <location>
        <begin position="1"/>
        <end position="30"/>
    </location>
</feature>
<evidence type="ECO:0000256" key="1">
    <source>
        <dbReference type="SAM" id="Phobius"/>
    </source>
</evidence>
<comment type="caution">
    <text evidence="3">The sequence shown here is derived from an EMBL/GenBank/DDBJ whole genome shotgun (WGS) entry which is preliminary data.</text>
</comment>
<keyword evidence="4" id="KW-1185">Reference proteome</keyword>
<dbReference type="PANTHER" id="PTHR30535:SF34">
    <property type="entry name" value="MOLYBDATE-BINDING PROTEIN MOLA"/>
    <property type="match status" value="1"/>
</dbReference>
<evidence type="ECO:0000256" key="2">
    <source>
        <dbReference type="SAM" id="SignalP"/>
    </source>
</evidence>
<sequence>MECCARSATSSSMSLVLVAIIATLVQVVYANNASCSDAVPSCSTDTDYFVYKLSFPYLSDYVSVSYENISVRLNISIPEQRNYSYVLVRCGCEHLLKDTGNETVIPVPPRSLGGISTTEIPFIQQLGALHLLKVFYEGQYAYNEQLLMRLKTNLTYNVQHFADFINTSLVPSPPNVTFVDTYSASEFANKTNNKLKYFVTPGIVVKNALARAELFKLYGLVLDVPELADELTHSIVESYLETKALVASHAKYWPSVLINGYFDGLWSLDSGDSYEASFLKDAHAAYRYANSSSSPSLTLNQVVDNFRGADYWINLDLLSPVYSLSELISTYKKQNESQVAIAVEKLAAFQCGQVWSNAKRYRGESNDYYELGSARPDWILKDLVKIFHPELEPNHSFVFYYRLANNDSSSLNLHCPYYNLSSSPPSGRQFIMFHISFNSSMFPIQNALNLSIFPAVASLFGISTSDIEVRFLNPGESSSSNALMYMKLSVPSSNVSSALSTAHFHLASALGSGLKSANVSSTITSMDVTTTAVTSTSSSGLSGGDIAGIVIGCVFGVGLVVGVVIFAYWYGHRRAYKSIQGSPVILGASN</sequence>